<protein>
    <submittedName>
        <fullName evidence="7">Cytosine permease</fullName>
    </submittedName>
</protein>
<evidence type="ECO:0000256" key="3">
    <source>
        <dbReference type="ARBA" id="ARBA00022692"/>
    </source>
</evidence>
<dbReference type="RefSeq" id="WP_175555756.1">
    <property type="nucleotide sequence ID" value="NZ_FQWD01000001.1"/>
</dbReference>
<dbReference type="GO" id="GO:0005886">
    <property type="term" value="C:plasma membrane"/>
    <property type="evidence" value="ECO:0007669"/>
    <property type="project" value="TreeGrafter"/>
</dbReference>
<feature type="transmembrane region" description="Helical" evidence="6">
    <location>
        <begin position="162"/>
        <end position="181"/>
    </location>
</feature>
<feature type="transmembrane region" description="Helical" evidence="6">
    <location>
        <begin position="260"/>
        <end position="284"/>
    </location>
</feature>
<comment type="subcellular location">
    <subcellularLocation>
        <location evidence="1">Membrane</location>
        <topology evidence="1">Multi-pass membrane protein</topology>
    </subcellularLocation>
</comment>
<dbReference type="Gene3D" id="1.10.4160.10">
    <property type="entry name" value="Hydantoin permease"/>
    <property type="match status" value="1"/>
</dbReference>
<feature type="transmembrane region" description="Helical" evidence="6">
    <location>
        <begin position="94"/>
        <end position="111"/>
    </location>
</feature>
<evidence type="ECO:0000313" key="7">
    <source>
        <dbReference type="EMBL" id="SHF86464.1"/>
    </source>
</evidence>
<keyword evidence="4 6" id="KW-1133">Transmembrane helix</keyword>
<gene>
    <name evidence="7" type="ORF">SAMN05216361_0676</name>
</gene>
<feature type="transmembrane region" description="Helical" evidence="6">
    <location>
        <begin position="131"/>
        <end position="153"/>
    </location>
</feature>
<evidence type="ECO:0000256" key="1">
    <source>
        <dbReference type="ARBA" id="ARBA00004141"/>
    </source>
</evidence>
<dbReference type="InterPro" id="IPR030191">
    <property type="entry name" value="CodB"/>
</dbReference>
<accession>A0A1M5F4L7</accession>
<organism evidence="7 8">
    <name type="scientific">Marisediminitalea aggregata</name>
    <dbReference type="NCBI Taxonomy" id="634436"/>
    <lineage>
        <taxon>Bacteria</taxon>
        <taxon>Pseudomonadati</taxon>
        <taxon>Pseudomonadota</taxon>
        <taxon>Gammaproteobacteria</taxon>
        <taxon>Alteromonadales</taxon>
        <taxon>Alteromonadaceae</taxon>
        <taxon>Marisediminitalea</taxon>
    </lineage>
</organism>
<dbReference type="PANTHER" id="PTHR30569">
    <property type="entry name" value="CYTOSINE TRANSPORTER CODB"/>
    <property type="match status" value="1"/>
</dbReference>
<keyword evidence="3 6" id="KW-0812">Transmembrane</keyword>
<evidence type="ECO:0000256" key="5">
    <source>
        <dbReference type="ARBA" id="ARBA00023136"/>
    </source>
</evidence>
<proteinExistence type="inferred from homology"/>
<evidence type="ECO:0000256" key="6">
    <source>
        <dbReference type="SAM" id="Phobius"/>
    </source>
</evidence>
<feature type="transmembrane region" description="Helical" evidence="6">
    <location>
        <begin position="231"/>
        <end position="254"/>
    </location>
</feature>
<feature type="transmembrane region" description="Helical" evidence="6">
    <location>
        <begin position="360"/>
        <end position="382"/>
    </location>
</feature>
<dbReference type="EMBL" id="FQWD01000001">
    <property type="protein sequence ID" value="SHF86464.1"/>
    <property type="molecule type" value="Genomic_DNA"/>
</dbReference>
<comment type="similarity">
    <text evidence="2">Belongs to the purine-cytosine permease (2.A.39) family.</text>
</comment>
<dbReference type="STRING" id="634436.SAMN05216361_0676"/>
<keyword evidence="5 6" id="KW-0472">Membrane</keyword>
<dbReference type="PANTHER" id="PTHR30569:SF0">
    <property type="entry name" value="CYTOSINE PERMEASE"/>
    <property type="match status" value="1"/>
</dbReference>
<dbReference type="AlphaFoldDB" id="A0A1M5F4L7"/>
<feature type="transmembrane region" description="Helical" evidence="6">
    <location>
        <begin position="53"/>
        <end position="73"/>
    </location>
</feature>
<dbReference type="Pfam" id="PF02133">
    <property type="entry name" value="Transp_cyt_pur"/>
    <property type="match status" value="1"/>
</dbReference>
<evidence type="ECO:0000256" key="2">
    <source>
        <dbReference type="ARBA" id="ARBA00008974"/>
    </source>
</evidence>
<evidence type="ECO:0000256" key="4">
    <source>
        <dbReference type="ARBA" id="ARBA00022989"/>
    </source>
</evidence>
<keyword evidence="8" id="KW-1185">Reference proteome</keyword>
<feature type="transmembrane region" description="Helical" evidence="6">
    <location>
        <begin position="328"/>
        <end position="348"/>
    </location>
</feature>
<feature type="transmembrane region" description="Helical" evidence="6">
    <location>
        <begin position="388"/>
        <end position="411"/>
    </location>
</feature>
<feature type="transmembrane region" description="Helical" evidence="6">
    <location>
        <begin position="296"/>
        <end position="322"/>
    </location>
</feature>
<evidence type="ECO:0000313" key="8">
    <source>
        <dbReference type="Proteomes" id="UP000184520"/>
    </source>
</evidence>
<dbReference type="GO" id="GO:0015209">
    <property type="term" value="F:cytosine transmembrane transporter activity"/>
    <property type="evidence" value="ECO:0007669"/>
    <property type="project" value="InterPro"/>
</dbReference>
<feature type="transmembrane region" description="Helical" evidence="6">
    <location>
        <begin position="201"/>
        <end position="219"/>
    </location>
</feature>
<dbReference type="InterPro" id="IPR001248">
    <property type="entry name" value="Pur-cyt_permease"/>
</dbReference>
<name>A0A1M5F4L7_9ALTE</name>
<reference evidence="8" key="1">
    <citation type="submission" date="2016-11" db="EMBL/GenBank/DDBJ databases">
        <authorList>
            <person name="Varghese N."/>
            <person name="Submissions S."/>
        </authorList>
    </citation>
    <scope>NUCLEOTIDE SEQUENCE [LARGE SCALE GENOMIC DNA]</scope>
    <source>
        <strain evidence="8">CGMCC 1.8995</strain>
    </source>
</reference>
<dbReference type="Proteomes" id="UP000184520">
    <property type="component" value="Unassembled WGS sequence"/>
</dbReference>
<sequence>MEPPYDTDTQSVQPEQKVNWPRVASVSAMVSFSIPTFVTGIELFGALSWQHAFIAMGIGAVLLTLIGGLMGDIGAATGKNSYMLVQRAFGKRGAAMLNLLFALSLVGWFGVNLDLFSASIMQVIGGDNTDPVSATVIEAIAGIAMVGTTLFGFSMINRLSTWLVPVMVAFGIGLLWLALGMTPVSALTESHSHISHTISDGVNMIVGVIIIGAIILPDITRFSRQRRGGVYTAFWSYFIAQSAVLLIAAYAAVAFGSRDILNIIMAMGLGSWALLIVIAGSWVLNSLNIYSAQLAVSVNLPAVSANVISVVLGCLGMLAAFFNILDHFITFLSILTALFIPVAGIVALDVHRIRSQAYSAGARVVNLNLPAVVAWVAGASYANMSLFYALPGITEITAIDALLLATLLYWVGSVIKPTGTAILENN</sequence>